<gene>
    <name evidence="1" type="ORF">NDU88_011218</name>
</gene>
<keyword evidence="2" id="KW-1185">Reference proteome</keyword>
<protein>
    <submittedName>
        <fullName evidence="1">Uncharacterized protein</fullName>
    </submittedName>
</protein>
<proteinExistence type="predicted"/>
<comment type="caution">
    <text evidence="1">The sequence shown here is derived from an EMBL/GenBank/DDBJ whole genome shotgun (WGS) entry which is preliminary data.</text>
</comment>
<dbReference type="AlphaFoldDB" id="A0AAV7Q0N8"/>
<name>A0AAV7Q0N8_PLEWA</name>
<organism evidence="1 2">
    <name type="scientific">Pleurodeles waltl</name>
    <name type="common">Iberian ribbed newt</name>
    <dbReference type="NCBI Taxonomy" id="8319"/>
    <lineage>
        <taxon>Eukaryota</taxon>
        <taxon>Metazoa</taxon>
        <taxon>Chordata</taxon>
        <taxon>Craniata</taxon>
        <taxon>Vertebrata</taxon>
        <taxon>Euteleostomi</taxon>
        <taxon>Amphibia</taxon>
        <taxon>Batrachia</taxon>
        <taxon>Caudata</taxon>
        <taxon>Salamandroidea</taxon>
        <taxon>Salamandridae</taxon>
        <taxon>Pleurodelinae</taxon>
        <taxon>Pleurodeles</taxon>
    </lineage>
</organism>
<dbReference type="EMBL" id="JANPWB010000011">
    <property type="protein sequence ID" value="KAJ1132917.1"/>
    <property type="molecule type" value="Genomic_DNA"/>
</dbReference>
<dbReference type="Proteomes" id="UP001066276">
    <property type="component" value="Chromosome 7"/>
</dbReference>
<evidence type="ECO:0000313" key="1">
    <source>
        <dbReference type="EMBL" id="KAJ1132917.1"/>
    </source>
</evidence>
<sequence length="102" mass="11493">MERRSQLHIENLALRSFTRTMADPPDSSREFPGQAEDSAWPALLRTIQSMAIVLSYPSAKIYIQVEILSSVAIFVTGIDKRINHLNSLIKRAQEATNELAPR</sequence>
<reference evidence="1" key="1">
    <citation type="journal article" date="2022" name="bioRxiv">
        <title>Sequencing and chromosome-scale assembly of the giantPleurodeles waltlgenome.</title>
        <authorList>
            <person name="Brown T."/>
            <person name="Elewa A."/>
            <person name="Iarovenko S."/>
            <person name="Subramanian E."/>
            <person name="Araus A.J."/>
            <person name="Petzold A."/>
            <person name="Susuki M."/>
            <person name="Suzuki K.-i.T."/>
            <person name="Hayashi T."/>
            <person name="Toyoda A."/>
            <person name="Oliveira C."/>
            <person name="Osipova E."/>
            <person name="Leigh N.D."/>
            <person name="Simon A."/>
            <person name="Yun M.H."/>
        </authorList>
    </citation>
    <scope>NUCLEOTIDE SEQUENCE</scope>
    <source>
        <strain evidence="1">20211129_DDA</strain>
        <tissue evidence="1">Liver</tissue>
    </source>
</reference>
<evidence type="ECO:0000313" key="2">
    <source>
        <dbReference type="Proteomes" id="UP001066276"/>
    </source>
</evidence>
<accession>A0AAV7Q0N8</accession>